<evidence type="ECO:0000259" key="2">
    <source>
        <dbReference type="Pfam" id="PF06580"/>
    </source>
</evidence>
<dbReference type="Proteomes" id="UP001419084">
    <property type="component" value="Unassembled WGS sequence"/>
</dbReference>
<dbReference type="EMBL" id="QOHO01000089">
    <property type="protein sequence ID" value="RFZ76352.1"/>
    <property type="molecule type" value="Genomic_DNA"/>
</dbReference>
<evidence type="ECO:0000313" key="3">
    <source>
        <dbReference type="EMBL" id="GLB31982.1"/>
    </source>
</evidence>
<dbReference type="OrthoDB" id="9809348at2"/>
<dbReference type="PANTHER" id="PTHR34220:SF7">
    <property type="entry name" value="SENSOR HISTIDINE KINASE YPDA"/>
    <property type="match status" value="1"/>
</dbReference>
<dbReference type="Proteomes" id="UP000260680">
    <property type="component" value="Unassembled WGS sequence"/>
</dbReference>
<name>A0A3E2N5V8_9FIRM</name>
<dbReference type="AlphaFoldDB" id="A0A3E2N5V8"/>
<organism evidence="4 5">
    <name type="scientific">Lacrimispora amygdalina</name>
    <dbReference type="NCBI Taxonomy" id="253257"/>
    <lineage>
        <taxon>Bacteria</taxon>
        <taxon>Bacillati</taxon>
        <taxon>Bacillota</taxon>
        <taxon>Clostridia</taxon>
        <taxon>Lachnospirales</taxon>
        <taxon>Lachnospiraceae</taxon>
        <taxon>Lacrimispora</taxon>
    </lineage>
</organism>
<feature type="domain" description="Signal transduction histidine kinase internal region" evidence="2">
    <location>
        <begin position="379"/>
        <end position="458"/>
    </location>
</feature>
<keyword evidence="1" id="KW-1133">Transmembrane helix</keyword>
<dbReference type="SUPFAM" id="SSF55874">
    <property type="entry name" value="ATPase domain of HSP90 chaperone/DNA topoisomerase II/histidine kinase"/>
    <property type="match status" value="1"/>
</dbReference>
<dbReference type="GO" id="GO:0000155">
    <property type="term" value="F:phosphorelay sensor kinase activity"/>
    <property type="evidence" value="ECO:0007669"/>
    <property type="project" value="InterPro"/>
</dbReference>
<keyword evidence="1" id="KW-0812">Transmembrane</keyword>
<dbReference type="InterPro" id="IPR010559">
    <property type="entry name" value="Sig_transdc_His_kin_internal"/>
</dbReference>
<dbReference type="RefSeq" id="WP_117419502.1">
    <property type="nucleotide sequence ID" value="NZ_BRPJ01000083.1"/>
</dbReference>
<dbReference type="Gene3D" id="3.30.565.10">
    <property type="entry name" value="Histidine kinase-like ATPase, C-terminal domain"/>
    <property type="match status" value="1"/>
</dbReference>
<proteinExistence type="predicted"/>
<dbReference type="EMBL" id="BRPJ01000083">
    <property type="protein sequence ID" value="GLB31982.1"/>
    <property type="molecule type" value="Genomic_DNA"/>
</dbReference>
<keyword evidence="4" id="KW-0418">Kinase</keyword>
<evidence type="ECO:0000313" key="6">
    <source>
        <dbReference type="Proteomes" id="UP001419084"/>
    </source>
</evidence>
<dbReference type="InterPro" id="IPR050640">
    <property type="entry name" value="Bact_2-comp_sensor_kinase"/>
</dbReference>
<evidence type="ECO:0000256" key="1">
    <source>
        <dbReference type="SAM" id="Phobius"/>
    </source>
</evidence>
<dbReference type="PANTHER" id="PTHR34220">
    <property type="entry name" value="SENSOR HISTIDINE KINASE YPDA"/>
    <property type="match status" value="1"/>
</dbReference>
<dbReference type="GO" id="GO:0016020">
    <property type="term" value="C:membrane"/>
    <property type="evidence" value="ECO:0007669"/>
    <property type="project" value="InterPro"/>
</dbReference>
<dbReference type="Gene3D" id="6.10.340.10">
    <property type="match status" value="1"/>
</dbReference>
<keyword evidence="1" id="KW-0472">Membrane</keyword>
<evidence type="ECO:0000313" key="5">
    <source>
        <dbReference type="Proteomes" id="UP000260680"/>
    </source>
</evidence>
<accession>A0A3E2N5V8</accession>
<dbReference type="InterPro" id="IPR036890">
    <property type="entry name" value="HATPase_C_sf"/>
</dbReference>
<comment type="caution">
    <text evidence="4">The sequence shown here is derived from an EMBL/GenBank/DDBJ whole genome shotgun (WGS) entry which is preliminary data.</text>
</comment>
<dbReference type="Pfam" id="PF06580">
    <property type="entry name" value="His_kinase"/>
    <property type="match status" value="1"/>
</dbReference>
<feature type="transmembrane region" description="Helical" evidence="1">
    <location>
        <begin position="292"/>
        <end position="314"/>
    </location>
</feature>
<keyword evidence="4" id="KW-0808">Transferase</keyword>
<keyword evidence="6" id="KW-1185">Reference proteome</keyword>
<reference evidence="4 5" key="1">
    <citation type="submission" date="2018-07" db="EMBL/GenBank/DDBJ databases">
        <title>New species, Clostridium PI-S10-A1B.</title>
        <authorList>
            <person name="Krishna G."/>
            <person name="Summeta K."/>
            <person name="Shikha S."/>
            <person name="Prabhu P.B."/>
            <person name="Suresh K."/>
        </authorList>
    </citation>
    <scope>NUCLEOTIDE SEQUENCE [LARGE SCALE GENOMIC DNA]</scope>
    <source>
        <strain evidence="4 5">PI-S10-A1B</strain>
    </source>
</reference>
<evidence type="ECO:0000313" key="4">
    <source>
        <dbReference type="EMBL" id="RFZ76352.1"/>
    </source>
</evidence>
<reference evidence="3 6" key="2">
    <citation type="journal article" date="2024" name="Int. J. Syst. Evol. Microbiol.">
        <title>Lacrimispora brassicae sp. nov. isolated from fermented cabbage, and proposal of Clostridium indicum Gundawar et al. 2019 and Clostridium methoxybenzovorans Mechichi et al. 1999 as heterotypic synonyms of Lacrimispora amygdalina (Parshina et al. 2003) Haas and Blanchard 2020 and Lacrimispora indolis (McClung and McCoy 1957) Haas and Blanchard 2020, respectively.</title>
        <authorList>
            <person name="Kobayashi H."/>
            <person name="Tanizawa Y."/>
            <person name="Sakamoto M."/>
            <person name="Ohkuma M."/>
            <person name="Tohno M."/>
        </authorList>
    </citation>
    <scope>NUCLEOTIDE SEQUENCE [LARGE SCALE GENOMIC DNA]</scope>
    <source>
        <strain evidence="3 6">DSM 12857</strain>
    </source>
</reference>
<sequence length="591" mass="67192">MKHFIRNLSLKKKIHSIVFFCIILLALASLFSIQLITKANQKVLYQSVATSLSYTGKELNNRLDNISTMADMFLADTNIQYGLGTLKDSLSIQDRSIAYKSLYGVLNEYYFTFRKNNINFMSLYQDRYSIHTHIAAGKMLPEAVVEDLVSRAENARGRTVWITDYSDQYGLFMVKHLLRTEYLTLDPLGTLIVNINVDGLIKAATNTSHFNDDTRYILSSQENLIYNSSSIKADERTLFGNYFHSRYGLVNKDGNSFFYVKGIIPEYGWDYVCLIPYGSIADSLRTSLEVCLIIIAVSIGLAILMSSSLIDSITRHFDNLLLKMERFAAGQSETLQVSYDYSNRTDELGILHSCFDQMVDKVNQLIKTNYLNEILIKEAQLKALETQMNPHFLYNTLESINWRAKTIGAKDISSMTESLGTLLRITLDQKNKQVPLSRELELVQCYMTIQKYRYEDRLEYEISAPENLVGCYVLKLTLQPLVENAIRYGLEENTEGCSILIAAETDGSSLIVTVRNNSSSFEEDLISKLKNRETQPHGFGIGLLNISERMKLTYGDHYGLILYNEDDQAVAQLSFPLNPSREDISDTKGEC</sequence>
<protein>
    <submittedName>
        <fullName evidence="3 4">Sensor histidine kinase</fullName>
    </submittedName>
</protein>
<gene>
    <name evidence="3" type="primary">yesM_4</name>
    <name evidence="4" type="ORF">DS742_24145</name>
    <name evidence="3" type="ORF">LAD12857_39050</name>
</gene>